<evidence type="ECO:0000313" key="2">
    <source>
        <dbReference type="Proteomes" id="UP000768646"/>
    </source>
</evidence>
<dbReference type="Proteomes" id="UP000768646">
    <property type="component" value="Unassembled WGS sequence"/>
</dbReference>
<comment type="caution">
    <text evidence="1">The sequence shown here is derived from an EMBL/GenBank/DDBJ whole genome shotgun (WGS) entry which is preliminary data.</text>
</comment>
<reference evidence="1 2" key="1">
    <citation type="journal article" date="2021" name="Commun. Biol.">
        <title>Genomic insights into the host specific adaptation of the Pneumocystis genus.</title>
        <authorList>
            <person name="Cisse O.H."/>
            <person name="Ma L."/>
            <person name="Dekker J.P."/>
            <person name="Khil P.P."/>
            <person name="Youn J.-H."/>
            <person name="Brenchley J.M."/>
            <person name="Blair R."/>
            <person name="Pahar B."/>
            <person name="Chabe M."/>
            <person name="Van Rompay K.K.A."/>
            <person name="Keesler R."/>
            <person name="Sukura A."/>
            <person name="Hirsch V."/>
            <person name="Kutty G."/>
            <person name="Liu Y."/>
            <person name="Peng L."/>
            <person name="Chen J."/>
            <person name="Song J."/>
            <person name="Weissenbacher-Lang C."/>
            <person name="Xu J."/>
            <person name="Upham N.S."/>
            <person name="Stajich J.E."/>
            <person name="Cuomo C.A."/>
            <person name="Cushion M.T."/>
            <person name="Kovacs J.A."/>
        </authorList>
    </citation>
    <scope>NUCLEOTIDE SEQUENCE [LARGE SCALE GENOMIC DNA]</scope>
    <source>
        <strain evidence="1 2">RABM</strain>
    </source>
</reference>
<gene>
    <name evidence="1" type="ORF">PORY_002795</name>
</gene>
<organism evidence="1 2">
    <name type="scientific">Pneumocystis oryctolagi</name>
    <dbReference type="NCBI Taxonomy" id="42067"/>
    <lineage>
        <taxon>Eukaryota</taxon>
        <taxon>Fungi</taxon>
        <taxon>Dikarya</taxon>
        <taxon>Ascomycota</taxon>
        <taxon>Taphrinomycotina</taxon>
        <taxon>Pneumocystomycetes</taxon>
        <taxon>Pneumocystaceae</taxon>
        <taxon>Pneumocystis</taxon>
    </lineage>
</organism>
<name>A0ACB7C841_9ASCO</name>
<proteinExistence type="predicted"/>
<accession>A0ACB7C841</accession>
<protein>
    <submittedName>
        <fullName evidence="1">Uncharacterized protein</fullName>
    </submittedName>
</protein>
<sequence length="257" mass="28304">MQLSFSASNAGYDRHITIFSPEGRLYQVEYAFKSVNSTGITSVAIKSKDCAVFISQKKVPDKLIDPDSVSYIFRITENIGCLVTGQIADARASVNRARSEAADFRYKYGYEIPVSVLAKRVANISQVCTQRAAMRPLGISSIFIAIDDENGPQIFKCDLAGYYAGYKATASGPKKQEAINYLEKRLKSDNFEGSWKDIVELAINTLSSVLNIDFKASEIEIGVVGVPSKEGTQPSNVFRVLSIDEIDERLQSIADKD</sequence>
<evidence type="ECO:0000313" key="1">
    <source>
        <dbReference type="EMBL" id="KAG4303797.1"/>
    </source>
</evidence>
<keyword evidence="2" id="KW-1185">Reference proteome</keyword>
<dbReference type="EMBL" id="JABTEG010000023">
    <property type="protein sequence ID" value="KAG4303797.1"/>
    <property type="molecule type" value="Genomic_DNA"/>
</dbReference>